<evidence type="ECO:0000256" key="3">
    <source>
        <dbReference type="SAM" id="MobiDB-lite"/>
    </source>
</evidence>
<feature type="domain" description="CusB-like three alpha-helical bundle" evidence="5">
    <location>
        <begin position="158"/>
        <end position="219"/>
    </location>
</feature>
<dbReference type="SUPFAM" id="SSF111369">
    <property type="entry name" value="HlyD-like secretion proteins"/>
    <property type="match status" value="1"/>
</dbReference>
<sequence>MPTINKYHITAFFCAIFIVFSGAVPPSFQIPGAQASQKKSARKIKYWKAPMDPTYIRNSPGKSPMGMDLVPVYEDEAQSGSTISIDPVTIQDMGIRTVLVKKRDLSHVIHTVGLVRYEEPLQYSINTKISGWVEKLYANQKGQKINKGEALLKIYSPELVSTQQEFLLALHNKKALANNSFPEIAQGARQLLAAARRRLELWDVSKQQIEALEKNQKVQKTITIYSPYSGIITRKDVSEGTYVKAGTELLAISDISRVWVNADIYESDLPWVKKGLKATVTLPFADSRKLYGKLTFLYPYMEAKTRTLKARMEFANPGMILKPDMYVNVEIMTRPLHNVLTIPQNAVINSGTSKTVFIALGKGKFKPRRIKTGLAGQNGLVQVRQGLVENERVVTSSQFMLDSESNLRAAVQSMLEVNNKKKNKKMKMPAAPKASKKENLNDLF</sequence>
<reference evidence="9" key="1">
    <citation type="submission" date="2018-06" db="EMBL/GenBank/DDBJ databases">
        <authorList>
            <person name="Zhirakovskaya E."/>
        </authorList>
    </citation>
    <scope>NUCLEOTIDE SEQUENCE</scope>
</reference>
<dbReference type="Gene3D" id="2.40.30.170">
    <property type="match status" value="1"/>
</dbReference>
<feature type="domain" description="CusB-like beta-barrel" evidence="7">
    <location>
        <begin position="257"/>
        <end position="333"/>
    </location>
</feature>
<dbReference type="Gene3D" id="6.10.140.730">
    <property type="match status" value="1"/>
</dbReference>
<evidence type="ECO:0000259" key="7">
    <source>
        <dbReference type="Pfam" id="PF25954"/>
    </source>
</evidence>
<evidence type="ECO:0000259" key="8">
    <source>
        <dbReference type="Pfam" id="PF25967"/>
    </source>
</evidence>
<dbReference type="NCBIfam" id="TIGR01730">
    <property type="entry name" value="RND_mfp"/>
    <property type="match status" value="1"/>
</dbReference>
<dbReference type="Pfam" id="PF19335">
    <property type="entry name" value="HMBD"/>
    <property type="match status" value="1"/>
</dbReference>
<dbReference type="PANTHER" id="PTHR30097:SF15">
    <property type="entry name" value="CATION EFFLUX SYSTEM PROTEIN CUSB"/>
    <property type="match status" value="1"/>
</dbReference>
<dbReference type="InterPro" id="IPR058627">
    <property type="entry name" value="MdtA-like_C"/>
</dbReference>
<feature type="domain" description="Heavy metal binding" evidence="4">
    <location>
        <begin position="46"/>
        <end position="72"/>
    </location>
</feature>
<dbReference type="Pfam" id="PF25954">
    <property type="entry name" value="Beta-barrel_RND_2"/>
    <property type="match status" value="1"/>
</dbReference>
<evidence type="ECO:0000256" key="2">
    <source>
        <dbReference type="ARBA" id="ARBA00022448"/>
    </source>
</evidence>
<evidence type="ECO:0000256" key="1">
    <source>
        <dbReference type="ARBA" id="ARBA00009477"/>
    </source>
</evidence>
<dbReference type="InterPro" id="IPR045800">
    <property type="entry name" value="HMBD"/>
</dbReference>
<feature type="domain" description="CusB-like barrel-sandwich hybrid" evidence="6">
    <location>
        <begin position="125"/>
        <end position="252"/>
    </location>
</feature>
<dbReference type="Pfam" id="PF25869">
    <property type="entry name" value="3HB_CusB"/>
    <property type="match status" value="1"/>
</dbReference>
<gene>
    <name evidence="9" type="ORF">MNBD_DELTA03-1230</name>
</gene>
<dbReference type="InterPro" id="IPR058791">
    <property type="entry name" value="3HB_CusB"/>
</dbReference>
<dbReference type="InterPro" id="IPR058790">
    <property type="entry name" value="BSH_CusB"/>
</dbReference>
<dbReference type="EMBL" id="UOEX01000317">
    <property type="protein sequence ID" value="VAW40057.1"/>
    <property type="molecule type" value="Genomic_DNA"/>
</dbReference>
<dbReference type="Pfam" id="PF25967">
    <property type="entry name" value="RND-MFP_C"/>
    <property type="match status" value="1"/>
</dbReference>
<evidence type="ECO:0000259" key="5">
    <source>
        <dbReference type="Pfam" id="PF25869"/>
    </source>
</evidence>
<dbReference type="InterPro" id="IPR006143">
    <property type="entry name" value="RND_pump_MFP"/>
</dbReference>
<dbReference type="Gene3D" id="2.40.420.20">
    <property type="match status" value="1"/>
</dbReference>
<comment type="similarity">
    <text evidence="1">Belongs to the membrane fusion protein (MFP) (TC 8.A.1) family.</text>
</comment>
<dbReference type="AlphaFoldDB" id="A0A3B0VNW9"/>
<dbReference type="FunFam" id="2.40.30.170:FF:000010">
    <property type="entry name" value="Efflux RND transporter periplasmic adaptor subunit"/>
    <property type="match status" value="1"/>
</dbReference>
<evidence type="ECO:0000259" key="6">
    <source>
        <dbReference type="Pfam" id="PF25919"/>
    </source>
</evidence>
<organism evidence="9">
    <name type="scientific">hydrothermal vent metagenome</name>
    <dbReference type="NCBI Taxonomy" id="652676"/>
    <lineage>
        <taxon>unclassified sequences</taxon>
        <taxon>metagenomes</taxon>
        <taxon>ecological metagenomes</taxon>
    </lineage>
</organism>
<evidence type="ECO:0000313" key="9">
    <source>
        <dbReference type="EMBL" id="VAW40057.1"/>
    </source>
</evidence>
<dbReference type="GO" id="GO:0046914">
    <property type="term" value="F:transition metal ion binding"/>
    <property type="evidence" value="ECO:0007669"/>
    <property type="project" value="TreeGrafter"/>
</dbReference>
<feature type="compositionally biased region" description="Basic and acidic residues" evidence="3">
    <location>
        <begin position="435"/>
        <end position="444"/>
    </location>
</feature>
<dbReference type="InterPro" id="IPR058792">
    <property type="entry name" value="Beta-barrel_RND_2"/>
</dbReference>
<dbReference type="GO" id="GO:0060003">
    <property type="term" value="P:copper ion export"/>
    <property type="evidence" value="ECO:0007669"/>
    <property type="project" value="TreeGrafter"/>
</dbReference>
<dbReference type="GO" id="GO:0015679">
    <property type="term" value="P:plasma membrane copper ion transport"/>
    <property type="evidence" value="ECO:0007669"/>
    <property type="project" value="TreeGrafter"/>
</dbReference>
<feature type="region of interest" description="Disordered" evidence="3">
    <location>
        <begin position="419"/>
        <end position="444"/>
    </location>
</feature>
<accession>A0A3B0VNW9</accession>
<protein>
    <submittedName>
        <fullName evidence="9">Probable Co/Zn/Cd efflux system membrane fusion protein</fullName>
    </submittedName>
</protein>
<keyword evidence="2" id="KW-0813">Transport</keyword>
<evidence type="ECO:0000259" key="4">
    <source>
        <dbReference type="Pfam" id="PF19335"/>
    </source>
</evidence>
<dbReference type="Pfam" id="PF25919">
    <property type="entry name" value="BSH_CusB"/>
    <property type="match status" value="1"/>
</dbReference>
<dbReference type="GO" id="GO:0016020">
    <property type="term" value="C:membrane"/>
    <property type="evidence" value="ECO:0007669"/>
    <property type="project" value="InterPro"/>
</dbReference>
<dbReference type="InterPro" id="IPR051909">
    <property type="entry name" value="MFP_Cation_Efflux"/>
</dbReference>
<dbReference type="PANTHER" id="PTHR30097">
    <property type="entry name" value="CATION EFFLUX SYSTEM PROTEIN CUSB"/>
    <property type="match status" value="1"/>
</dbReference>
<proteinExistence type="inferred from homology"/>
<feature type="domain" description="Multidrug resistance protein MdtA-like C-terminal permuted SH3" evidence="8">
    <location>
        <begin position="338"/>
        <end position="396"/>
    </location>
</feature>
<name>A0A3B0VNW9_9ZZZZ</name>
<dbReference type="GO" id="GO:0030288">
    <property type="term" value="C:outer membrane-bounded periplasmic space"/>
    <property type="evidence" value="ECO:0007669"/>
    <property type="project" value="TreeGrafter"/>
</dbReference>
<dbReference type="GO" id="GO:0022857">
    <property type="term" value="F:transmembrane transporter activity"/>
    <property type="evidence" value="ECO:0007669"/>
    <property type="project" value="InterPro"/>
</dbReference>